<evidence type="ECO:0000256" key="6">
    <source>
        <dbReference type="ARBA" id="ARBA00022807"/>
    </source>
</evidence>
<dbReference type="InterPro" id="IPR001578">
    <property type="entry name" value="Peptidase_C12_UCH"/>
</dbReference>
<evidence type="ECO:0000256" key="2">
    <source>
        <dbReference type="ARBA" id="ARBA00009326"/>
    </source>
</evidence>
<dbReference type="PANTHER" id="PTHR10589">
    <property type="entry name" value="UBIQUITIN CARBOXYL-TERMINAL HYDROLASE"/>
    <property type="match status" value="1"/>
</dbReference>
<name>A0AAV9I4Z9_9RHOD</name>
<gene>
    <name evidence="10" type="ORF">GAYE_PCTG30G0752</name>
</gene>
<dbReference type="Proteomes" id="UP001300502">
    <property type="component" value="Unassembled WGS sequence"/>
</dbReference>
<dbReference type="GO" id="GO:0006511">
    <property type="term" value="P:ubiquitin-dependent protein catabolic process"/>
    <property type="evidence" value="ECO:0007669"/>
    <property type="project" value="UniProtKB-UniRule"/>
</dbReference>
<keyword evidence="3 7" id="KW-0645">Protease</keyword>
<dbReference type="CDD" id="cd09616">
    <property type="entry name" value="Peptidase_C12_UCH_L1_L3"/>
    <property type="match status" value="1"/>
</dbReference>
<evidence type="ECO:0000256" key="3">
    <source>
        <dbReference type="ARBA" id="ARBA00022670"/>
    </source>
</evidence>
<dbReference type="GO" id="GO:0016579">
    <property type="term" value="P:protein deubiquitination"/>
    <property type="evidence" value="ECO:0007669"/>
    <property type="project" value="TreeGrafter"/>
</dbReference>
<evidence type="ECO:0000256" key="4">
    <source>
        <dbReference type="ARBA" id="ARBA00022786"/>
    </source>
</evidence>
<evidence type="ECO:0000256" key="5">
    <source>
        <dbReference type="ARBA" id="ARBA00022801"/>
    </source>
</evidence>
<keyword evidence="5 7" id="KW-0378">Hydrolase</keyword>
<dbReference type="InterPro" id="IPR036959">
    <property type="entry name" value="Peptidase_C12_UCH_sf"/>
</dbReference>
<feature type="site" description="Transition state stabilizer" evidence="7">
    <location>
        <position position="81"/>
    </location>
</feature>
<feature type="active site" description="Proton donor" evidence="7">
    <location>
        <position position="161"/>
    </location>
</feature>
<evidence type="ECO:0000313" key="11">
    <source>
        <dbReference type="Proteomes" id="UP001300502"/>
    </source>
</evidence>
<dbReference type="EC" id="3.4.19.12" evidence="8"/>
<evidence type="ECO:0000256" key="7">
    <source>
        <dbReference type="PROSITE-ProRule" id="PRU01393"/>
    </source>
</evidence>
<dbReference type="AlphaFoldDB" id="A0AAV9I4Z9"/>
<dbReference type="SUPFAM" id="SSF54001">
    <property type="entry name" value="Cysteine proteinases"/>
    <property type="match status" value="1"/>
</dbReference>
<dbReference type="InterPro" id="IPR038765">
    <property type="entry name" value="Papain-like_cys_pep_sf"/>
</dbReference>
<accession>A0AAV9I4Z9</accession>
<protein>
    <recommendedName>
        <fullName evidence="8">Ubiquitin carboxyl-terminal hydrolase</fullName>
        <ecNumber evidence="8">3.4.19.12</ecNumber>
    </recommendedName>
</protein>
<comment type="catalytic activity">
    <reaction evidence="1 7 8">
        <text>Thiol-dependent hydrolysis of ester, thioester, amide, peptide and isopeptide bonds formed by the C-terminal Gly of ubiquitin (a 76-residue protein attached to proteins as an intracellular targeting signal).</text>
        <dbReference type="EC" id="3.4.19.12"/>
    </reaction>
</comment>
<dbReference type="PROSITE" id="PS52048">
    <property type="entry name" value="UCH_DOMAIN"/>
    <property type="match status" value="1"/>
</dbReference>
<comment type="similarity">
    <text evidence="2 7 8">Belongs to the peptidase C12 family.</text>
</comment>
<feature type="active site" description="Nucleophile" evidence="7">
    <location>
        <position position="87"/>
    </location>
</feature>
<evidence type="ECO:0000313" key="10">
    <source>
        <dbReference type="EMBL" id="KAK4522862.1"/>
    </source>
</evidence>
<dbReference type="Pfam" id="PF01088">
    <property type="entry name" value="Peptidase_C12"/>
    <property type="match status" value="1"/>
</dbReference>
<comment type="caution">
    <text evidence="10">The sequence shown here is derived from an EMBL/GenBank/DDBJ whole genome shotgun (WGS) entry which is preliminary data.</text>
</comment>
<dbReference type="GO" id="GO:0004843">
    <property type="term" value="F:cysteine-type deubiquitinase activity"/>
    <property type="evidence" value="ECO:0007669"/>
    <property type="project" value="UniProtKB-UniRule"/>
</dbReference>
<feature type="domain" description="UCH catalytic" evidence="9">
    <location>
        <begin position="9"/>
        <end position="222"/>
    </location>
</feature>
<dbReference type="PANTHER" id="PTHR10589:SF17">
    <property type="entry name" value="UBIQUITIN CARBOXYL-TERMINAL HYDROLASE"/>
    <property type="match status" value="1"/>
</dbReference>
<dbReference type="GO" id="GO:0005737">
    <property type="term" value="C:cytoplasm"/>
    <property type="evidence" value="ECO:0007669"/>
    <property type="project" value="TreeGrafter"/>
</dbReference>
<dbReference type="PRINTS" id="PR00707">
    <property type="entry name" value="UBCTHYDRLASE"/>
</dbReference>
<organism evidence="10 11">
    <name type="scientific">Galdieria yellowstonensis</name>
    <dbReference type="NCBI Taxonomy" id="3028027"/>
    <lineage>
        <taxon>Eukaryota</taxon>
        <taxon>Rhodophyta</taxon>
        <taxon>Bangiophyceae</taxon>
        <taxon>Galdieriales</taxon>
        <taxon>Galdieriaceae</taxon>
        <taxon>Galdieria</taxon>
    </lineage>
</organism>
<keyword evidence="11" id="KW-1185">Reference proteome</keyword>
<evidence type="ECO:0000259" key="9">
    <source>
        <dbReference type="PROSITE" id="PS52048"/>
    </source>
</evidence>
<dbReference type="FunFam" id="3.40.532.10:FF:000006">
    <property type="entry name" value="Ubiquitin carboxyl-terminal hydrolase"/>
    <property type="match status" value="1"/>
</dbReference>
<keyword evidence="4 7" id="KW-0833">Ubl conjugation pathway</keyword>
<reference evidence="10 11" key="1">
    <citation type="submission" date="2022-07" db="EMBL/GenBank/DDBJ databases">
        <title>Genome-wide signatures of adaptation to extreme environments.</title>
        <authorList>
            <person name="Cho C.H."/>
            <person name="Yoon H.S."/>
        </authorList>
    </citation>
    <scope>NUCLEOTIDE SEQUENCE [LARGE SCALE GENOMIC DNA]</scope>
    <source>
        <strain evidence="10 11">108.79 E11</strain>
    </source>
</reference>
<dbReference type="Gene3D" id="3.40.532.10">
    <property type="entry name" value="Peptidase C12, ubiquitin carboxyl-terminal hydrolase"/>
    <property type="match status" value="1"/>
</dbReference>
<feature type="site" description="Important for enzyme activity" evidence="7">
    <location>
        <position position="176"/>
    </location>
</feature>
<evidence type="ECO:0000256" key="8">
    <source>
        <dbReference type="RuleBase" id="RU361215"/>
    </source>
</evidence>
<proteinExistence type="inferred from homology"/>
<evidence type="ECO:0000256" key="1">
    <source>
        <dbReference type="ARBA" id="ARBA00000707"/>
    </source>
</evidence>
<keyword evidence="6 7" id="KW-0788">Thiol protease</keyword>
<sequence length="227" mass="25752">MSQQNNNKHWIPLESNPQVLSHYLHKLGVDESVSIVDVLSPELLDLVPRPVYAVILLYPLKEKTAKESKLTVPDQVYFCKQTISNACGTVALVHAVLNNMHRLVCKRDSFFDKFHRSTLHLSPDERATCLEQSAELDALHAEFAQEGQSQAPLENEEIDLHFVTFICQQERLVLLDGRLEQPIVYGSCTEENLLQEATNVIQQEFMAKDPNEVRFNILAVVKNDSVS</sequence>
<dbReference type="EMBL" id="JANCYU010000008">
    <property type="protein sequence ID" value="KAK4522862.1"/>
    <property type="molecule type" value="Genomic_DNA"/>
</dbReference>